<feature type="transmembrane region" description="Helical" evidence="1">
    <location>
        <begin position="30"/>
        <end position="50"/>
    </location>
</feature>
<reference evidence="2" key="1">
    <citation type="journal article" date="2014" name="Front. Microbiol.">
        <title>High frequency of phylogenetically diverse reductive dehalogenase-homologous genes in deep subseafloor sedimentary metagenomes.</title>
        <authorList>
            <person name="Kawai M."/>
            <person name="Futagami T."/>
            <person name="Toyoda A."/>
            <person name="Takaki Y."/>
            <person name="Nishi S."/>
            <person name="Hori S."/>
            <person name="Arai W."/>
            <person name="Tsubouchi T."/>
            <person name="Morono Y."/>
            <person name="Uchiyama I."/>
            <person name="Ito T."/>
            <person name="Fujiyama A."/>
            <person name="Inagaki F."/>
            <person name="Takami H."/>
        </authorList>
    </citation>
    <scope>NUCLEOTIDE SEQUENCE</scope>
    <source>
        <strain evidence="2">Expedition CK06-06</strain>
    </source>
</reference>
<feature type="transmembrane region" description="Helical" evidence="1">
    <location>
        <begin position="7"/>
        <end position="24"/>
    </location>
</feature>
<name>X0W1N4_9ZZZZ</name>
<protein>
    <submittedName>
        <fullName evidence="2">Uncharacterized protein</fullName>
    </submittedName>
</protein>
<organism evidence="2">
    <name type="scientific">marine sediment metagenome</name>
    <dbReference type="NCBI Taxonomy" id="412755"/>
    <lineage>
        <taxon>unclassified sequences</taxon>
        <taxon>metagenomes</taxon>
        <taxon>ecological metagenomes</taxon>
    </lineage>
</organism>
<feature type="non-terminal residue" evidence="2">
    <location>
        <position position="1"/>
    </location>
</feature>
<comment type="caution">
    <text evidence="2">The sequence shown here is derived from an EMBL/GenBank/DDBJ whole genome shotgun (WGS) entry which is preliminary data.</text>
</comment>
<keyword evidence="1" id="KW-0472">Membrane</keyword>
<dbReference type="AlphaFoldDB" id="X0W1N4"/>
<keyword evidence="1" id="KW-0812">Transmembrane</keyword>
<evidence type="ECO:0000313" key="2">
    <source>
        <dbReference type="EMBL" id="GAG18543.1"/>
    </source>
</evidence>
<gene>
    <name evidence="2" type="ORF">S01H1_48977</name>
</gene>
<accession>X0W1N4</accession>
<proteinExistence type="predicted"/>
<sequence length="60" mass="6815">LIKDEFLRYLYLGLFCGIVAFLIYSGLDTILYSLKLAVLFYFSLGLLMAIKNVGLKYGKV</sequence>
<keyword evidence="1" id="KW-1133">Transmembrane helix</keyword>
<evidence type="ECO:0000256" key="1">
    <source>
        <dbReference type="SAM" id="Phobius"/>
    </source>
</evidence>
<dbReference type="EMBL" id="BARS01031474">
    <property type="protein sequence ID" value="GAG18543.1"/>
    <property type="molecule type" value="Genomic_DNA"/>
</dbReference>